<organism evidence="1 2">
    <name type="scientific">Halopelagius fulvigenes</name>
    <dbReference type="NCBI Taxonomy" id="1198324"/>
    <lineage>
        <taxon>Archaea</taxon>
        <taxon>Methanobacteriati</taxon>
        <taxon>Methanobacteriota</taxon>
        <taxon>Stenosarchaea group</taxon>
        <taxon>Halobacteria</taxon>
        <taxon>Halobacteriales</taxon>
        <taxon>Haloferacaceae</taxon>
    </lineage>
</organism>
<proteinExistence type="predicted"/>
<sequence length="62" mass="7045">MANPRYEYHSEPVSITPTELRNDQPKIDEILNGLAGEGWVLDEAVRVDSSSLLFVFRRPVES</sequence>
<evidence type="ECO:0000313" key="1">
    <source>
        <dbReference type="EMBL" id="MFC6827125.1"/>
    </source>
</evidence>
<protein>
    <recommendedName>
        <fullName evidence="3">DUF4177 domain-containing protein</fullName>
    </recommendedName>
</protein>
<evidence type="ECO:0000313" key="2">
    <source>
        <dbReference type="Proteomes" id="UP001596408"/>
    </source>
</evidence>
<gene>
    <name evidence="1" type="ORF">ACFQEV_19290</name>
</gene>
<reference evidence="1 2" key="1">
    <citation type="journal article" date="2019" name="Int. J. Syst. Evol. Microbiol.">
        <title>The Global Catalogue of Microorganisms (GCM) 10K type strain sequencing project: providing services to taxonomists for standard genome sequencing and annotation.</title>
        <authorList>
            <consortium name="The Broad Institute Genomics Platform"/>
            <consortium name="The Broad Institute Genome Sequencing Center for Infectious Disease"/>
            <person name="Wu L."/>
            <person name="Ma J."/>
        </authorList>
    </citation>
    <scope>NUCLEOTIDE SEQUENCE [LARGE SCALE GENOMIC DNA]</scope>
    <source>
        <strain evidence="1 2">YIM 94188</strain>
    </source>
</reference>
<evidence type="ECO:0008006" key="3">
    <source>
        <dbReference type="Google" id="ProtNLM"/>
    </source>
</evidence>
<dbReference type="EMBL" id="JBHSXH010000015">
    <property type="protein sequence ID" value="MFC6827125.1"/>
    <property type="molecule type" value="Genomic_DNA"/>
</dbReference>
<dbReference type="AlphaFoldDB" id="A0ABD5U7S2"/>
<dbReference type="Proteomes" id="UP001596408">
    <property type="component" value="Unassembled WGS sequence"/>
</dbReference>
<accession>A0ABD5U7S2</accession>
<comment type="caution">
    <text evidence="1">The sequence shown here is derived from an EMBL/GenBank/DDBJ whole genome shotgun (WGS) entry which is preliminary data.</text>
</comment>
<dbReference type="RefSeq" id="WP_379699576.1">
    <property type="nucleotide sequence ID" value="NZ_JBHSXH010000015.1"/>
</dbReference>
<keyword evidence="2" id="KW-1185">Reference proteome</keyword>
<name>A0ABD5U7S2_9EURY</name>